<dbReference type="InterPro" id="IPR023614">
    <property type="entry name" value="Porin_dom_sf"/>
</dbReference>
<feature type="chain" id="PRO_5045546028" description="Zinc-regulated TonB-dependent outer membrane receptor" evidence="1">
    <location>
        <begin position="20"/>
        <end position="428"/>
    </location>
</feature>
<gene>
    <name evidence="2" type="ORF">WCY31_10175</name>
</gene>
<dbReference type="Proteomes" id="UP001447842">
    <property type="component" value="Chromosome"/>
</dbReference>
<feature type="signal peptide" evidence="1">
    <location>
        <begin position="1"/>
        <end position="19"/>
    </location>
</feature>
<proteinExistence type="predicted"/>
<evidence type="ECO:0000313" key="3">
    <source>
        <dbReference type="Proteomes" id="UP001447842"/>
    </source>
</evidence>
<protein>
    <recommendedName>
        <fullName evidence="4">Zinc-regulated TonB-dependent outer membrane receptor</fullName>
    </recommendedName>
</protein>
<dbReference type="EMBL" id="CP147920">
    <property type="protein sequence ID" value="XAU14607.1"/>
    <property type="molecule type" value="Genomic_DNA"/>
</dbReference>
<sequence>MQKTFISLPLFYALLFADAATILPVEKRTFEQSKFIPDISLILDASYVTRNKTDDEIAHYEIPGVAHGIMGAHAHDGNSHATYNAYNGFNLNYGELVLSSSVDPYFTLDGTFHFSENGVEIEEAYFTSTALPYGLRLRGGKLLSNFGRLNSQHHHYWDFGDMPLIYQAFLGDHGINEKGVQLQWVAPTETYLMFGGEVLQGENEMMFGTASIADPTATDPDAAPLAESADAPALFVAYAKTAVDIGETTVMPGISYARGTSRLDHFEDETPHAFSGMSSLYGADLTVKHYFDSYSFLTWQSEWMMRDMKGTQYAQPDANTTTSASLRKEQAGYYTQLVYAYNMNWRAGVRYDNIYQNDVTKNDVLQDMEDGFERISAMVEYHPSEFSRFRLQYNHNTALYNEDGQRQSVDTIMLQANIAIGAHAAHDF</sequence>
<name>A0ABZ3H888_9BACT</name>
<dbReference type="Gene3D" id="2.40.160.10">
    <property type="entry name" value="Porin"/>
    <property type="match status" value="1"/>
</dbReference>
<reference evidence="2 3" key="1">
    <citation type="submission" date="2024-03" db="EMBL/GenBank/DDBJ databases">
        <title>Sulfurimonas sp. HSL3-1.</title>
        <authorList>
            <person name="Wang S."/>
        </authorList>
    </citation>
    <scope>NUCLEOTIDE SEQUENCE [LARGE SCALE GENOMIC DNA]</scope>
    <source>
        <strain evidence="2 3">HSL3-1</strain>
    </source>
</reference>
<evidence type="ECO:0008006" key="4">
    <source>
        <dbReference type="Google" id="ProtNLM"/>
    </source>
</evidence>
<dbReference type="SUPFAM" id="SSF56935">
    <property type="entry name" value="Porins"/>
    <property type="match status" value="1"/>
</dbReference>
<evidence type="ECO:0000313" key="2">
    <source>
        <dbReference type="EMBL" id="XAU14607.1"/>
    </source>
</evidence>
<dbReference type="RefSeq" id="WP_345972293.1">
    <property type="nucleotide sequence ID" value="NZ_CP147920.1"/>
</dbReference>
<keyword evidence="1" id="KW-0732">Signal</keyword>
<keyword evidence="3" id="KW-1185">Reference proteome</keyword>
<organism evidence="2 3">
    <name type="scientific">Sulfurimonas diazotrophicus</name>
    <dbReference type="NCBI Taxonomy" id="3131939"/>
    <lineage>
        <taxon>Bacteria</taxon>
        <taxon>Pseudomonadati</taxon>
        <taxon>Campylobacterota</taxon>
        <taxon>Epsilonproteobacteria</taxon>
        <taxon>Campylobacterales</taxon>
        <taxon>Sulfurimonadaceae</taxon>
        <taxon>Sulfurimonas</taxon>
    </lineage>
</organism>
<evidence type="ECO:0000256" key="1">
    <source>
        <dbReference type="SAM" id="SignalP"/>
    </source>
</evidence>
<accession>A0ABZ3H888</accession>